<name>A0A1M5MUB6_9BACT</name>
<dbReference type="PANTHER" id="PTHR38011:SF11">
    <property type="entry name" value="2,5-DIAMINO-6-RIBOSYLAMINO-4(3H)-PYRIMIDINONE 5'-PHOSPHATE REDUCTASE"/>
    <property type="match status" value="1"/>
</dbReference>
<sequence length="190" mass="21000">MRKVILSMQISLDGFAEGPGGDMSWLFKDDNEQWEDLFEMLQTVDLFLLGGGMFPDYRAFWKQALTNPQSTANPLAYAKLADKTKHIVFSHIMKDPGWANTQIVGGSVADEVAKIKAMPGKDIQVVGGAKLAAAVMDAGLVDEFRLRINPTILGGGKSIFRDQHWRYGLELVGVRSLKSGVVIARYRRKG</sequence>
<protein>
    <submittedName>
        <fullName evidence="2">Dihydrofolate reductase</fullName>
    </submittedName>
</protein>
<dbReference type="InterPro" id="IPR002734">
    <property type="entry name" value="RibDG_C"/>
</dbReference>
<dbReference type="EMBL" id="FQWQ01000001">
    <property type="protein sequence ID" value="SHG80886.1"/>
    <property type="molecule type" value="Genomic_DNA"/>
</dbReference>
<gene>
    <name evidence="2" type="ORF">SAMN04488109_1943</name>
</gene>
<dbReference type="PANTHER" id="PTHR38011">
    <property type="entry name" value="DIHYDROFOLATE REDUCTASE FAMILY PROTEIN (AFU_ORTHOLOGUE AFUA_8G06820)"/>
    <property type="match status" value="1"/>
</dbReference>
<reference evidence="2 3" key="1">
    <citation type="submission" date="2016-11" db="EMBL/GenBank/DDBJ databases">
        <authorList>
            <person name="Jaros S."/>
            <person name="Januszkiewicz K."/>
            <person name="Wedrychowicz H."/>
        </authorList>
    </citation>
    <scope>NUCLEOTIDE SEQUENCE [LARGE SCALE GENOMIC DNA]</scope>
    <source>
        <strain evidence="2 3">DSM 24574</strain>
    </source>
</reference>
<dbReference type="RefSeq" id="WP_073133164.1">
    <property type="nucleotide sequence ID" value="NZ_FQWQ01000001.1"/>
</dbReference>
<keyword evidence="3" id="KW-1185">Reference proteome</keyword>
<dbReference type="InterPro" id="IPR050765">
    <property type="entry name" value="Riboflavin_Biosynth_HTPR"/>
</dbReference>
<dbReference type="SUPFAM" id="SSF53597">
    <property type="entry name" value="Dihydrofolate reductase-like"/>
    <property type="match status" value="1"/>
</dbReference>
<feature type="domain" description="Bacterial bifunctional deaminase-reductase C-terminal" evidence="1">
    <location>
        <begin position="2"/>
        <end position="182"/>
    </location>
</feature>
<evidence type="ECO:0000313" key="2">
    <source>
        <dbReference type="EMBL" id="SHG80886.1"/>
    </source>
</evidence>
<dbReference type="Pfam" id="PF01872">
    <property type="entry name" value="RibD_C"/>
    <property type="match status" value="1"/>
</dbReference>
<dbReference type="OrthoDB" id="195113at2"/>
<dbReference type="Gene3D" id="3.40.430.10">
    <property type="entry name" value="Dihydrofolate Reductase, subunit A"/>
    <property type="match status" value="1"/>
</dbReference>
<dbReference type="AlphaFoldDB" id="A0A1M5MUB6"/>
<proteinExistence type="predicted"/>
<dbReference type="STRING" id="947013.SAMN04488109_1943"/>
<accession>A0A1M5MUB6</accession>
<dbReference type="GO" id="GO:0009231">
    <property type="term" value="P:riboflavin biosynthetic process"/>
    <property type="evidence" value="ECO:0007669"/>
    <property type="project" value="InterPro"/>
</dbReference>
<organism evidence="2 3">
    <name type="scientific">Chryseolinea serpens</name>
    <dbReference type="NCBI Taxonomy" id="947013"/>
    <lineage>
        <taxon>Bacteria</taxon>
        <taxon>Pseudomonadati</taxon>
        <taxon>Bacteroidota</taxon>
        <taxon>Cytophagia</taxon>
        <taxon>Cytophagales</taxon>
        <taxon>Fulvivirgaceae</taxon>
        <taxon>Chryseolinea</taxon>
    </lineage>
</organism>
<evidence type="ECO:0000259" key="1">
    <source>
        <dbReference type="Pfam" id="PF01872"/>
    </source>
</evidence>
<dbReference type="Proteomes" id="UP000184212">
    <property type="component" value="Unassembled WGS sequence"/>
</dbReference>
<dbReference type="GO" id="GO:0008703">
    <property type="term" value="F:5-amino-6-(5-phosphoribosylamino)uracil reductase activity"/>
    <property type="evidence" value="ECO:0007669"/>
    <property type="project" value="InterPro"/>
</dbReference>
<dbReference type="InterPro" id="IPR024072">
    <property type="entry name" value="DHFR-like_dom_sf"/>
</dbReference>
<evidence type="ECO:0000313" key="3">
    <source>
        <dbReference type="Proteomes" id="UP000184212"/>
    </source>
</evidence>